<sequence>MELVTRVRDPEHWAQLREACEKKLLVVDAHKEWCGPCKIMEPTYKRIMTEMERSDQRLAFASLNVNLGVDGVEDNGSCKPRFLLVKSAPILADETLSSGGWGLGGDGGGGGPGGSGGKTCRVIGTCTLAGLSAYFLHQRSRVPMHDAGQRRWLLLCSGAFAVAGMWRATTKRFEKSVPKSADH</sequence>
<organism evidence="2 3">
    <name type="scientific">Pythium insidiosum</name>
    <name type="common">Pythiosis disease agent</name>
    <dbReference type="NCBI Taxonomy" id="114742"/>
    <lineage>
        <taxon>Eukaryota</taxon>
        <taxon>Sar</taxon>
        <taxon>Stramenopiles</taxon>
        <taxon>Oomycota</taxon>
        <taxon>Peronosporomycetes</taxon>
        <taxon>Pythiales</taxon>
        <taxon>Pythiaceae</taxon>
        <taxon>Pythium</taxon>
    </lineage>
</organism>
<dbReference type="Pfam" id="PF00085">
    <property type="entry name" value="Thioredoxin"/>
    <property type="match status" value="1"/>
</dbReference>
<dbReference type="InterPro" id="IPR013766">
    <property type="entry name" value="Thioredoxin_domain"/>
</dbReference>
<dbReference type="AlphaFoldDB" id="A0AAD5Q5G7"/>
<evidence type="ECO:0000313" key="3">
    <source>
        <dbReference type="Proteomes" id="UP001209570"/>
    </source>
</evidence>
<name>A0AAD5Q5G7_PYTIN</name>
<protein>
    <recommendedName>
        <fullName evidence="1">Thioredoxin domain-containing protein</fullName>
    </recommendedName>
</protein>
<dbReference type="InterPro" id="IPR036249">
    <property type="entry name" value="Thioredoxin-like_sf"/>
</dbReference>
<dbReference type="Gene3D" id="3.40.30.10">
    <property type="entry name" value="Glutaredoxin"/>
    <property type="match status" value="1"/>
</dbReference>
<dbReference type="Proteomes" id="UP001209570">
    <property type="component" value="Unassembled WGS sequence"/>
</dbReference>
<comment type="caution">
    <text evidence="2">The sequence shown here is derived from an EMBL/GenBank/DDBJ whole genome shotgun (WGS) entry which is preliminary data.</text>
</comment>
<evidence type="ECO:0000313" key="2">
    <source>
        <dbReference type="EMBL" id="KAJ0394793.1"/>
    </source>
</evidence>
<accession>A0AAD5Q5G7</accession>
<dbReference type="EMBL" id="JAKCXM010000383">
    <property type="protein sequence ID" value="KAJ0394793.1"/>
    <property type="molecule type" value="Genomic_DNA"/>
</dbReference>
<keyword evidence="3" id="KW-1185">Reference proteome</keyword>
<evidence type="ECO:0000259" key="1">
    <source>
        <dbReference type="Pfam" id="PF00085"/>
    </source>
</evidence>
<gene>
    <name evidence="2" type="ORF">P43SY_004240</name>
</gene>
<proteinExistence type="predicted"/>
<dbReference type="SUPFAM" id="SSF52833">
    <property type="entry name" value="Thioredoxin-like"/>
    <property type="match status" value="1"/>
</dbReference>
<reference evidence="2" key="1">
    <citation type="submission" date="2021-12" db="EMBL/GenBank/DDBJ databases">
        <title>Prjna785345.</title>
        <authorList>
            <person name="Rujirawat T."/>
            <person name="Krajaejun T."/>
        </authorList>
    </citation>
    <scope>NUCLEOTIDE SEQUENCE</scope>
    <source>
        <strain evidence="2">Pi057C3</strain>
    </source>
</reference>
<feature type="domain" description="Thioredoxin" evidence="1">
    <location>
        <begin position="15"/>
        <end position="74"/>
    </location>
</feature>